<reference evidence="1 2" key="1">
    <citation type="journal article" date="2015" name="Genome Announc.">
        <title>Expanding the biotechnology potential of lactobacilli through comparative genomics of 213 strains and associated genera.</title>
        <authorList>
            <person name="Sun Z."/>
            <person name="Harris H.M."/>
            <person name="McCann A."/>
            <person name="Guo C."/>
            <person name="Argimon S."/>
            <person name="Zhang W."/>
            <person name="Yang X."/>
            <person name="Jeffery I.B."/>
            <person name="Cooney J.C."/>
            <person name="Kagawa T.F."/>
            <person name="Liu W."/>
            <person name="Song Y."/>
            <person name="Salvetti E."/>
            <person name="Wrobel A."/>
            <person name="Rasinkangas P."/>
            <person name="Parkhill J."/>
            <person name="Rea M.C."/>
            <person name="O'Sullivan O."/>
            <person name="Ritari J."/>
            <person name="Douillard F.P."/>
            <person name="Paul Ross R."/>
            <person name="Yang R."/>
            <person name="Briner A.E."/>
            <person name="Felis G.E."/>
            <person name="de Vos W.M."/>
            <person name="Barrangou R."/>
            <person name="Klaenhammer T.R."/>
            <person name="Caufield P.W."/>
            <person name="Cui Y."/>
            <person name="Zhang H."/>
            <person name="O'Toole P.W."/>
        </authorList>
    </citation>
    <scope>NUCLEOTIDE SEQUENCE [LARGE SCALE GENOMIC DNA]</scope>
    <source>
        <strain evidence="1 2">NBRC 103219</strain>
    </source>
</reference>
<name>A0A0R2L2U0_9LACO</name>
<dbReference type="AlphaFoldDB" id="A0A0R2L2U0"/>
<evidence type="ECO:0000313" key="1">
    <source>
        <dbReference type="EMBL" id="KRN95889.1"/>
    </source>
</evidence>
<accession>A0A0R2L2U0</accession>
<dbReference type="STRING" id="449659.IV66_GL000913"/>
<evidence type="ECO:0000313" key="2">
    <source>
        <dbReference type="Proteomes" id="UP000051886"/>
    </source>
</evidence>
<proteinExistence type="predicted"/>
<dbReference type="PATRIC" id="fig|449659.4.peg.919"/>
<keyword evidence="2" id="KW-1185">Reference proteome</keyword>
<dbReference type="EMBL" id="JQCN01000069">
    <property type="protein sequence ID" value="KRN95889.1"/>
    <property type="molecule type" value="Genomic_DNA"/>
</dbReference>
<gene>
    <name evidence="1" type="ORF">IV66_GL000913</name>
</gene>
<organism evidence="1 2">
    <name type="scientific">Ligilactobacillus pobuzihii</name>
    <dbReference type="NCBI Taxonomy" id="449659"/>
    <lineage>
        <taxon>Bacteria</taxon>
        <taxon>Bacillati</taxon>
        <taxon>Bacillota</taxon>
        <taxon>Bacilli</taxon>
        <taxon>Lactobacillales</taxon>
        <taxon>Lactobacillaceae</taxon>
        <taxon>Ligilactobacillus</taxon>
    </lineage>
</organism>
<comment type="caution">
    <text evidence="1">The sequence shown here is derived from an EMBL/GenBank/DDBJ whole genome shotgun (WGS) entry which is preliminary data.</text>
</comment>
<dbReference type="Proteomes" id="UP000051886">
    <property type="component" value="Unassembled WGS sequence"/>
</dbReference>
<sequence>MVAQLWSDFNKNGEKVLYQESFFDEWVENTMSAGRELCLNLINLFLKEADRQFN</sequence>
<protein>
    <submittedName>
        <fullName evidence="1">Uncharacterized protein</fullName>
    </submittedName>
</protein>